<keyword evidence="9" id="KW-1185">Reference proteome</keyword>
<feature type="transmembrane region" description="Helical" evidence="6">
    <location>
        <begin position="181"/>
        <end position="201"/>
    </location>
</feature>
<evidence type="ECO:0000313" key="9">
    <source>
        <dbReference type="Proteomes" id="UP000005332"/>
    </source>
</evidence>
<feature type="transmembrane region" description="Helical" evidence="6">
    <location>
        <begin position="105"/>
        <end position="123"/>
    </location>
</feature>
<proteinExistence type="predicted"/>
<feature type="transmembrane region" description="Helical" evidence="6">
    <location>
        <begin position="129"/>
        <end position="150"/>
    </location>
</feature>
<evidence type="ECO:0000313" key="8">
    <source>
        <dbReference type="EMBL" id="EGY77101.1"/>
    </source>
</evidence>
<dbReference type="PANTHER" id="PTHR43731:SF9">
    <property type="entry name" value="SLR1461 PROTEIN"/>
    <property type="match status" value="1"/>
</dbReference>
<evidence type="ECO:0000256" key="3">
    <source>
        <dbReference type="ARBA" id="ARBA00022989"/>
    </source>
</evidence>
<comment type="caution">
    <text evidence="8">The sequence shown here is derived from an EMBL/GenBank/DDBJ whole genome shotgun (WGS) entry which is preliminary data.</text>
</comment>
<feature type="transmembrane region" description="Helical" evidence="6">
    <location>
        <begin position="78"/>
        <end position="98"/>
    </location>
</feature>
<evidence type="ECO:0000256" key="2">
    <source>
        <dbReference type="ARBA" id="ARBA00022692"/>
    </source>
</evidence>
<dbReference type="Proteomes" id="UP000005332">
    <property type="component" value="Unassembled WGS sequence"/>
</dbReference>
<gene>
    <name evidence="8" type="ORF">HMPREF9153_2054</name>
</gene>
<accession>G4D032</accession>
<feature type="region of interest" description="Disordered" evidence="5">
    <location>
        <begin position="1"/>
        <end position="25"/>
    </location>
</feature>
<dbReference type="InterPro" id="IPR050925">
    <property type="entry name" value="Rhomboid_protease_S54"/>
</dbReference>
<keyword evidence="3 6" id="KW-1133">Transmembrane helix</keyword>
<dbReference type="PATRIC" id="fig|997355.3.peg.2025"/>
<evidence type="ECO:0000256" key="4">
    <source>
        <dbReference type="ARBA" id="ARBA00023136"/>
    </source>
</evidence>
<feature type="transmembrane region" description="Helical" evidence="6">
    <location>
        <begin position="23"/>
        <end position="43"/>
    </location>
</feature>
<feature type="domain" description="Peptidase S54 rhomboid" evidence="7">
    <location>
        <begin position="66"/>
        <end position="201"/>
    </location>
</feature>
<feature type="compositionally biased region" description="Polar residues" evidence="5">
    <location>
        <begin position="1"/>
        <end position="11"/>
    </location>
</feature>
<dbReference type="EMBL" id="AGBA01000015">
    <property type="protein sequence ID" value="EGY77101.1"/>
    <property type="molecule type" value="Genomic_DNA"/>
</dbReference>
<evidence type="ECO:0000259" key="7">
    <source>
        <dbReference type="Pfam" id="PF01694"/>
    </source>
</evidence>
<keyword evidence="2 6" id="KW-0812">Transmembrane</keyword>
<dbReference type="InterPro" id="IPR022764">
    <property type="entry name" value="Peptidase_S54_rhomboid_dom"/>
</dbReference>
<keyword evidence="4 6" id="KW-0472">Membrane</keyword>
<dbReference type="Gene3D" id="1.20.1540.10">
    <property type="entry name" value="Rhomboid-like"/>
    <property type="match status" value="1"/>
</dbReference>
<dbReference type="MEROPS" id="S54.029"/>
<evidence type="ECO:0000256" key="6">
    <source>
        <dbReference type="SAM" id="Phobius"/>
    </source>
</evidence>
<dbReference type="Pfam" id="PF01694">
    <property type="entry name" value="Rhomboid"/>
    <property type="match status" value="1"/>
</dbReference>
<dbReference type="AlphaFoldDB" id="G4D032"/>
<evidence type="ECO:0000256" key="5">
    <source>
        <dbReference type="SAM" id="MobiDB-lite"/>
    </source>
</evidence>
<reference evidence="8 9" key="1">
    <citation type="submission" date="2011-06" db="EMBL/GenBank/DDBJ databases">
        <authorList>
            <person name="Muzny D."/>
            <person name="Qin X."/>
            <person name="Deng J."/>
            <person name="Jiang H."/>
            <person name="Liu Y."/>
            <person name="Qu J."/>
            <person name="Song X.-Z."/>
            <person name="Zhang L."/>
            <person name="Thornton R."/>
            <person name="Coyle M."/>
            <person name="Francisco L."/>
            <person name="Jackson L."/>
            <person name="Javaid M."/>
            <person name="Korchina V."/>
            <person name="Kovar C."/>
            <person name="Mata R."/>
            <person name="Mathew T."/>
            <person name="Ngo R."/>
            <person name="Nguyen L."/>
            <person name="Nguyen N."/>
            <person name="Okwuonu G."/>
            <person name="Ongeri F."/>
            <person name="Pham C."/>
            <person name="Simmons D."/>
            <person name="Wilczek-Boney K."/>
            <person name="Hale W."/>
            <person name="Jakkamsetti A."/>
            <person name="Pham P."/>
            <person name="Ruth R."/>
            <person name="San Lucas F."/>
            <person name="Warren J."/>
            <person name="Zhang J."/>
            <person name="Zhao Z."/>
            <person name="Zhou C."/>
            <person name="Zhu D."/>
            <person name="Lee S."/>
            <person name="Bess C."/>
            <person name="Blankenburg K."/>
            <person name="Forbes L."/>
            <person name="Fu Q."/>
            <person name="Gubbala S."/>
            <person name="Hirani K."/>
            <person name="Jayaseelan J.C."/>
            <person name="Lara F."/>
            <person name="Munidasa M."/>
            <person name="Palculict T."/>
            <person name="Patil S."/>
            <person name="Pu L.-L."/>
            <person name="Saada N."/>
            <person name="Tang L."/>
            <person name="Weissenberger G."/>
            <person name="Zhu Y."/>
            <person name="Hemphill L."/>
            <person name="Shang Y."/>
            <person name="Youmans B."/>
            <person name="Ayvaz T."/>
            <person name="Ross M."/>
            <person name="Santibanez J."/>
            <person name="Aqrawi P."/>
            <person name="Gross S."/>
            <person name="Joshi V."/>
            <person name="Fowler G."/>
            <person name="Nazareth L."/>
            <person name="Reid J."/>
            <person name="Worley K."/>
            <person name="Petrosino J."/>
            <person name="Highlander S."/>
            <person name="Gibbs R."/>
        </authorList>
    </citation>
    <scope>NUCLEOTIDE SEQUENCE [LARGE SCALE GENOMIC DNA]</scope>
    <source>
        <strain evidence="8 9">ATCC 25577</strain>
    </source>
</reference>
<organism evidence="8 9">
    <name type="scientific">Cutibacterium avidum ATCC 25577</name>
    <dbReference type="NCBI Taxonomy" id="997355"/>
    <lineage>
        <taxon>Bacteria</taxon>
        <taxon>Bacillati</taxon>
        <taxon>Actinomycetota</taxon>
        <taxon>Actinomycetes</taxon>
        <taxon>Propionibacteriales</taxon>
        <taxon>Propionibacteriaceae</taxon>
        <taxon>Cutibacterium</taxon>
    </lineage>
</organism>
<sequence length="205" mass="22177">MTSYLPPSSTPVRRRRAEPPSRTNSIASSAGVMAVVVAIMWVLEVVDTVLGNTLDQFGIHSWTGQGLWEIFTAPWLHYGWAHLAGNSVPLFVLGMLVYMESTSTWVISGLMITVCSGLFAWFFSAPGTITLGASGIVFGWLAYLLVRGLFTKRLRDILVAIVVFLIYGSVLWGVLPGQAGVSWQAHLGGAVGGVIAASWLARRPR</sequence>
<evidence type="ECO:0000256" key="1">
    <source>
        <dbReference type="ARBA" id="ARBA00004141"/>
    </source>
</evidence>
<dbReference type="GO" id="GO:0016020">
    <property type="term" value="C:membrane"/>
    <property type="evidence" value="ECO:0007669"/>
    <property type="project" value="UniProtKB-SubCell"/>
</dbReference>
<dbReference type="PANTHER" id="PTHR43731">
    <property type="entry name" value="RHOMBOID PROTEASE"/>
    <property type="match status" value="1"/>
</dbReference>
<dbReference type="InterPro" id="IPR035952">
    <property type="entry name" value="Rhomboid-like_sf"/>
</dbReference>
<dbReference type="GO" id="GO:0004252">
    <property type="term" value="F:serine-type endopeptidase activity"/>
    <property type="evidence" value="ECO:0007669"/>
    <property type="project" value="InterPro"/>
</dbReference>
<dbReference type="HOGENOM" id="CLU_067823_2_0_11"/>
<name>G4D032_9ACTN</name>
<dbReference type="SUPFAM" id="SSF144091">
    <property type="entry name" value="Rhomboid-like"/>
    <property type="match status" value="1"/>
</dbReference>
<comment type="subcellular location">
    <subcellularLocation>
        <location evidence="1">Membrane</location>
        <topology evidence="1">Multi-pass membrane protein</topology>
    </subcellularLocation>
</comment>
<protein>
    <submittedName>
        <fullName evidence="8">Rhomboid family protein</fullName>
    </submittedName>
</protein>
<feature type="transmembrane region" description="Helical" evidence="6">
    <location>
        <begin position="157"/>
        <end position="175"/>
    </location>
</feature>